<evidence type="ECO:0000256" key="5">
    <source>
        <dbReference type="ARBA" id="ARBA00022808"/>
    </source>
</evidence>
<dbReference type="InterPro" id="IPR006680">
    <property type="entry name" value="Amidohydro-rel"/>
</dbReference>
<dbReference type="SUPFAM" id="SSF51338">
    <property type="entry name" value="Composite domain of metallo-dependent hydrolases"/>
    <property type="match status" value="1"/>
</dbReference>
<dbReference type="EMBL" id="CP067341">
    <property type="protein sequence ID" value="QQP15033.1"/>
    <property type="molecule type" value="Genomic_DNA"/>
</dbReference>
<dbReference type="Gene3D" id="2.30.40.10">
    <property type="entry name" value="Urease, subunit C, domain 1"/>
    <property type="match status" value="1"/>
</dbReference>
<evidence type="ECO:0000256" key="1">
    <source>
        <dbReference type="ARBA" id="ARBA00005023"/>
    </source>
</evidence>
<dbReference type="InterPro" id="IPR011059">
    <property type="entry name" value="Metal-dep_hydrolase_composite"/>
</dbReference>
<organism evidence="10 11">
    <name type="scientific">Lysinibacillus agricola</name>
    <dbReference type="NCBI Taxonomy" id="2590012"/>
    <lineage>
        <taxon>Bacteria</taxon>
        <taxon>Bacillati</taxon>
        <taxon>Bacillota</taxon>
        <taxon>Bacilli</taxon>
        <taxon>Bacillales</taxon>
        <taxon>Bacillaceae</taxon>
        <taxon>Lysinibacillus</taxon>
    </lineage>
</organism>
<proteinExistence type="predicted"/>
<dbReference type="InterPro" id="IPR005920">
    <property type="entry name" value="HutI"/>
</dbReference>
<keyword evidence="11" id="KW-1185">Reference proteome</keyword>
<evidence type="ECO:0000256" key="7">
    <source>
        <dbReference type="ARBA" id="ARBA00023004"/>
    </source>
</evidence>
<dbReference type="PANTHER" id="PTHR42752:SF1">
    <property type="entry name" value="IMIDAZOLONEPROPIONASE-RELATED"/>
    <property type="match status" value="1"/>
</dbReference>
<sequence>MYYCKGSDRVLKRPDYIIKNAAQILPCTGDEMQDFQVLTDTAIVIEGERIIDICSDKELKQRYVMDDTNSIDAEGKVVAPGYVDAHTHLVFYGSRVEEYAAKLSGNIEGNLKKIAMTIGPNRTIELTRDTPEDVLLEQSKKRIMTMLKHGTTTVESKSGYGLTPESELKILRIGRQLHDSSPLDVVNTFLGAHGIPDHLTKEQYINEIVDVMIPQVAQHNLAEFCDVWCDEGYFTEQESERILQAGLAYGLLPKIHADAYSYIGGSDLAVRMKMVSIDHLNYTPESLMTQLAEAGVIGVLMPALDFAVAHKRPFAARKMLDSGMQIALATDMCPACYTSSMSFVINLACRLYQFTVEEAIKASTKVAARALNLTDRGTLEIGKIADIQIWDVPNYKHVAYELGTNIVETVIKRGRVVINEGTWVKENTFI</sequence>
<protein>
    <recommendedName>
        <fullName evidence="2 8">Imidazolonepropionase</fullName>
        <ecNumber evidence="2 8">3.5.2.7</ecNumber>
    </recommendedName>
</protein>
<evidence type="ECO:0000256" key="4">
    <source>
        <dbReference type="ARBA" id="ARBA00022801"/>
    </source>
</evidence>
<keyword evidence="6" id="KW-0862">Zinc</keyword>
<evidence type="ECO:0000256" key="8">
    <source>
        <dbReference type="NCBIfam" id="TIGR01224"/>
    </source>
</evidence>
<dbReference type="NCBIfam" id="TIGR01224">
    <property type="entry name" value="hutI"/>
    <property type="match status" value="1"/>
</dbReference>
<dbReference type="GO" id="GO:0050480">
    <property type="term" value="F:imidazolonepropionase activity"/>
    <property type="evidence" value="ECO:0007669"/>
    <property type="project" value="UniProtKB-EC"/>
</dbReference>
<accession>A0ABX7B1T5</accession>
<evidence type="ECO:0000259" key="9">
    <source>
        <dbReference type="Pfam" id="PF01979"/>
    </source>
</evidence>
<dbReference type="Gene3D" id="3.20.20.140">
    <property type="entry name" value="Metal-dependent hydrolases"/>
    <property type="match status" value="1"/>
</dbReference>
<keyword evidence="4 10" id="KW-0378">Hydrolase</keyword>
<evidence type="ECO:0000313" key="10">
    <source>
        <dbReference type="EMBL" id="QQP15033.1"/>
    </source>
</evidence>
<keyword evidence="7" id="KW-0408">Iron</keyword>
<keyword evidence="3" id="KW-0479">Metal-binding</keyword>
<gene>
    <name evidence="10" type="ORF">FJQ98_19555</name>
</gene>
<evidence type="ECO:0000313" key="11">
    <source>
        <dbReference type="Proteomes" id="UP000596049"/>
    </source>
</evidence>
<dbReference type="EC" id="3.5.2.7" evidence="2 8"/>
<evidence type="ECO:0000256" key="2">
    <source>
        <dbReference type="ARBA" id="ARBA00012864"/>
    </source>
</evidence>
<keyword evidence="5" id="KW-0369">Histidine metabolism</keyword>
<dbReference type="Proteomes" id="UP000596049">
    <property type="component" value="Chromosome"/>
</dbReference>
<dbReference type="SUPFAM" id="SSF51556">
    <property type="entry name" value="Metallo-dependent hydrolases"/>
    <property type="match status" value="1"/>
</dbReference>
<evidence type="ECO:0000256" key="6">
    <source>
        <dbReference type="ARBA" id="ARBA00022833"/>
    </source>
</evidence>
<feature type="domain" description="Amidohydrolase-related" evidence="9">
    <location>
        <begin position="290"/>
        <end position="417"/>
    </location>
</feature>
<dbReference type="PANTHER" id="PTHR42752">
    <property type="entry name" value="IMIDAZOLONEPROPIONASE"/>
    <property type="match status" value="1"/>
</dbReference>
<comment type="pathway">
    <text evidence="1">Amino-acid degradation.</text>
</comment>
<evidence type="ECO:0000256" key="3">
    <source>
        <dbReference type="ARBA" id="ARBA00022723"/>
    </source>
</evidence>
<dbReference type="InterPro" id="IPR032466">
    <property type="entry name" value="Metal_Hydrolase"/>
</dbReference>
<reference evidence="10 11" key="1">
    <citation type="submission" date="2020-01" db="EMBL/GenBank/DDBJ databases">
        <authorList>
            <person name="Liu G."/>
            <person name="Liu B."/>
        </authorList>
    </citation>
    <scope>NUCLEOTIDE SEQUENCE [LARGE SCALE GENOMIC DNA]</scope>
    <source>
        <strain evidence="10 11">FJAT-51161</strain>
    </source>
</reference>
<name>A0ABX7B1T5_9BACI</name>
<dbReference type="Pfam" id="PF01979">
    <property type="entry name" value="Amidohydro_1"/>
    <property type="match status" value="1"/>
</dbReference>